<proteinExistence type="predicted"/>
<evidence type="ECO:0000256" key="1">
    <source>
        <dbReference type="SAM" id="Coils"/>
    </source>
</evidence>
<feature type="coiled-coil region" evidence="1">
    <location>
        <begin position="89"/>
        <end position="127"/>
    </location>
</feature>
<organism evidence="2 3">
    <name type="scientific">Gossypium arboreum</name>
    <name type="common">Tree cotton</name>
    <name type="synonym">Gossypium nanking</name>
    <dbReference type="NCBI Taxonomy" id="29729"/>
    <lineage>
        <taxon>Eukaryota</taxon>
        <taxon>Viridiplantae</taxon>
        <taxon>Streptophyta</taxon>
        <taxon>Embryophyta</taxon>
        <taxon>Tracheophyta</taxon>
        <taxon>Spermatophyta</taxon>
        <taxon>Magnoliopsida</taxon>
        <taxon>eudicotyledons</taxon>
        <taxon>Gunneridae</taxon>
        <taxon>Pentapetalae</taxon>
        <taxon>rosids</taxon>
        <taxon>malvids</taxon>
        <taxon>Malvales</taxon>
        <taxon>Malvaceae</taxon>
        <taxon>Malvoideae</taxon>
        <taxon>Gossypium</taxon>
    </lineage>
</organism>
<name>A0ABR0MHM2_GOSAR</name>
<gene>
    <name evidence="2" type="ORF">PVK06_048316</name>
</gene>
<protein>
    <submittedName>
        <fullName evidence="2">Uncharacterized protein</fullName>
    </submittedName>
</protein>
<comment type="caution">
    <text evidence="2">The sequence shown here is derived from an EMBL/GenBank/DDBJ whole genome shotgun (WGS) entry which is preliminary data.</text>
</comment>
<evidence type="ECO:0000313" key="3">
    <source>
        <dbReference type="Proteomes" id="UP001358586"/>
    </source>
</evidence>
<sequence length="131" mass="15147">MLKEVVEQVELMETLGRAKKANLLRDMLSTLEERVVKLEEFIGDMMEMLELVKRLTGEFDSRREQLRDFVLESLCSNMEKVQGVLNSTRNKLIERNDAFEAMVIALKEETMATMMALSTIIEELKEELALC</sequence>
<accession>A0ABR0MHM2</accession>
<keyword evidence="3" id="KW-1185">Reference proteome</keyword>
<evidence type="ECO:0000313" key="2">
    <source>
        <dbReference type="EMBL" id="KAK5772055.1"/>
    </source>
</evidence>
<keyword evidence="1" id="KW-0175">Coiled coil</keyword>
<reference evidence="2 3" key="1">
    <citation type="submission" date="2023-03" db="EMBL/GenBank/DDBJ databases">
        <title>WGS of Gossypium arboreum.</title>
        <authorList>
            <person name="Yu D."/>
        </authorList>
    </citation>
    <scope>NUCLEOTIDE SEQUENCE [LARGE SCALE GENOMIC DNA]</scope>
    <source>
        <tissue evidence="2">Leaf</tissue>
    </source>
</reference>
<dbReference type="Proteomes" id="UP001358586">
    <property type="component" value="Chromosome 13"/>
</dbReference>
<dbReference type="EMBL" id="JARKNE010000013">
    <property type="protein sequence ID" value="KAK5772055.1"/>
    <property type="molecule type" value="Genomic_DNA"/>
</dbReference>